<dbReference type="GO" id="GO:0005524">
    <property type="term" value="F:ATP binding"/>
    <property type="evidence" value="ECO:0007669"/>
    <property type="project" value="UniProtKB-KW"/>
</dbReference>
<accession>A0A2G1ULP6</accession>
<evidence type="ECO:0000256" key="2">
    <source>
        <dbReference type="ARBA" id="ARBA00022840"/>
    </source>
</evidence>
<evidence type="ECO:0000259" key="3">
    <source>
        <dbReference type="PROSITE" id="PS50893"/>
    </source>
</evidence>
<dbReference type="PANTHER" id="PTHR24220:SF659">
    <property type="entry name" value="TRANSPORTER, PUTATIVE-RELATED"/>
    <property type="match status" value="1"/>
</dbReference>
<dbReference type="PROSITE" id="PS50893">
    <property type="entry name" value="ABC_TRANSPORTER_2"/>
    <property type="match status" value="1"/>
</dbReference>
<dbReference type="SUPFAM" id="SSF52540">
    <property type="entry name" value="P-loop containing nucleoside triphosphate hydrolases"/>
    <property type="match status" value="1"/>
</dbReference>
<dbReference type="PANTHER" id="PTHR24220">
    <property type="entry name" value="IMPORT ATP-BINDING PROTEIN"/>
    <property type="match status" value="1"/>
</dbReference>
<dbReference type="InterPro" id="IPR003593">
    <property type="entry name" value="AAA+_ATPase"/>
</dbReference>
<dbReference type="InterPro" id="IPR017871">
    <property type="entry name" value="ABC_transporter-like_CS"/>
</dbReference>
<keyword evidence="5" id="KW-1185">Reference proteome</keyword>
<dbReference type="GO" id="GO:0022857">
    <property type="term" value="F:transmembrane transporter activity"/>
    <property type="evidence" value="ECO:0007669"/>
    <property type="project" value="TreeGrafter"/>
</dbReference>
<evidence type="ECO:0000256" key="1">
    <source>
        <dbReference type="ARBA" id="ARBA00022741"/>
    </source>
</evidence>
<reference evidence="4 5" key="1">
    <citation type="submission" date="2017-09" db="EMBL/GenBank/DDBJ databases">
        <title>The draft genome sequences of Marinobacter sp. PWS21.</title>
        <authorList>
            <person name="Cao J."/>
        </authorList>
    </citation>
    <scope>NUCLEOTIDE SEQUENCE [LARGE SCALE GENOMIC DNA]</scope>
    <source>
        <strain evidence="4 5">PWS21</strain>
    </source>
</reference>
<dbReference type="PROSITE" id="PS00211">
    <property type="entry name" value="ABC_TRANSPORTER_1"/>
    <property type="match status" value="1"/>
</dbReference>
<proteinExistence type="predicted"/>
<keyword evidence="1" id="KW-0547">Nucleotide-binding</keyword>
<organism evidence="4 5">
    <name type="scientific">Marinobacter profundi</name>
    <dbReference type="NCBI Taxonomy" id="2666256"/>
    <lineage>
        <taxon>Bacteria</taxon>
        <taxon>Pseudomonadati</taxon>
        <taxon>Pseudomonadota</taxon>
        <taxon>Gammaproteobacteria</taxon>
        <taxon>Pseudomonadales</taxon>
        <taxon>Marinobacteraceae</taxon>
        <taxon>Marinobacter</taxon>
    </lineage>
</organism>
<dbReference type="Pfam" id="PF00005">
    <property type="entry name" value="ABC_tran"/>
    <property type="match status" value="1"/>
</dbReference>
<dbReference type="GO" id="GO:0016887">
    <property type="term" value="F:ATP hydrolysis activity"/>
    <property type="evidence" value="ECO:0007669"/>
    <property type="project" value="InterPro"/>
</dbReference>
<comment type="caution">
    <text evidence="4">The sequence shown here is derived from an EMBL/GenBank/DDBJ whole genome shotgun (WGS) entry which is preliminary data.</text>
</comment>
<evidence type="ECO:0000313" key="5">
    <source>
        <dbReference type="Proteomes" id="UP000231409"/>
    </source>
</evidence>
<name>A0A2G1ULP6_9GAMM</name>
<feature type="domain" description="ABC transporter" evidence="3">
    <location>
        <begin position="6"/>
        <end position="237"/>
    </location>
</feature>
<gene>
    <name evidence="4" type="ORF">CLH61_09930</name>
</gene>
<dbReference type="InterPro" id="IPR003439">
    <property type="entry name" value="ABC_transporter-like_ATP-bd"/>
</dbReference>
<dbReference type="Gene3D" id="3.40.50.300">
    <property type="entry name" value="P-loop containing nucleotide triphosphate hydrolases"/>
    <property type="match status" value="1"/>
</dbReference>
<dbReference type="InterPro" id="IPR027417">
    <property type="entry name" value="P-loop_NTPase"/>
</dbReference>
<dbReference type="AlphaFoldDB" id="A0A2G1ULP6"/>
<dbReference type="RefSeq" id="WP_099614548.1">
    <property type="nucleotide sequence ID" value="NZ_KZ319370.1"/>
</dbReference>
<dbReference type="InterPro" id="IPR015854">
    <property type="entry name" value="ABC_transpr_LolD-like"/>
</dbReference>
<evidence type="ECO:0000313" key="4">
    <source>
        <dbReference type="EMBL" id="PHQ15424.1"/>
    </source>
</evidence>
<protein>
    <submittedName>
        <fullName evidence="4">ABC transporter</fullName>
    </submittedName>
</protein>
<dbReference type="GO" id="GO:0005886">
    <property type="term" value="C:plasma membrane"/>
    <property type="evidence" value="ECO:0007669"/>
    <property type="project" value="TreeGrafter"/>
</dbReference>
<keyword evidence="2" id="KW-0067">ATP-binding</keyword>
<dbReference type="EMBL" id="NTFH01000007">
    <property type="protein sequence ID" value="PHQ15424.1"/>
    <property type="molecule type" value="Genomic_DNA"/>
</dbReference>
<dbReference type="SMART" id="SM00382">
    <property type="entry name" value="AAA"/>
    <property type="match status" value="1"/>
</dbReference>
<sequence length="238" mass="25495">MSQQVLEARELSKTFVSGGEPIAVFSGVSVALAAGQSLALVGRSGSGKSTLLNLLCGLERPDGGVISLLGERFDSREAEAPRQWTQRWARLRRGRIGVMFQEANLMPALSLLDNVRLRARLAEQPLEPCQSWLERLGIGELAERYPDQVSGGQRQRAALAMVFAMNPDLILADEPTGSLDRRTAEEVTAELFRLQAETGVALILATHDAELADQCQVTLDLAHGAADLTPGASAGPAP</sequence>
<dbReference type="Proteomes" id="UP000231409">
    <property type="component" value="Unassembled WGS sequence"/>
</dbReference>